<accession>A0A6A5VS25</accession>
<dbReference type="EMBL" id="ML976656">
    <property type="protein sequence ID" value="KAF1980051.1"/>
    <property type="molecule type" value="Genomic_DNA"/>
</dbReference>
<dbReference type="Proteomes" id="UP000800036">
    <property type="component" value="Unassembled WGS sequence"/>
</dbReference>
<evidence type="ECO:0000313" key="1">
    <source>
        <dbReference type="EMBL" id="KAF1980051.1"/>
    </source>
</evidence>
<dbReference type="OrthoDB" id="10495234at2759"/>
<reference evidence="1" key="1">
    <citation type="journal article" date="2020" name="Stud. Mycol.">
        <title>101 Dothideomycetes genomes: a test case for predicting lifestyles and emergence of pathogens.</title>
        <authorList>
            <person name="Haridas S."/>
            <person name="Albert R."/>
            <person name="Binder M."/>
            <person name="Bloem J."/>
            <person name="Labutti K."/>
            <person name="Salamov A."/>
            <person name="Andreopoulos B."/>
            <person name="Baker S."/>
            <person name="Barry K."/>
            <person name="Bills G."/>
            <person name="Bluhm B."/>
            <person name="Cannon C."/>
            <person name="Castanera R."/>
            <person name="Culley D."/>
            <person name="Daum C."/>
            <person name="Ezra D."/>
            <person name="Gonzalez J."/>
            <person name="Henrissat B."/>
            <person name="Kuo A."/>
            <person name="Liang C."/>
            <person name="Lipzen A."/>
            <person name="Lutzoni F."/>
            <person name="Magnuson J."/>
            <person name="Mondo S."/>
            <person name="Nolan M."/>
            <person name="Ohm R."/>
            <person name="Pangilinan J."/>
            <person name="Park H.-J."/>
            <person name="Ramirez L."/>
            <person name="Alfaro M."/>
            <person name="Sun H."/>
            <person name="Tritt A."/>
            <person name="Yoshinaga Y."/>
            <person name="Zwiers L.-H."/>
            <person name="Turgeon B."/>
            <person name="Goodwin S."/>
            <person name="Spatafora J."/>
            <person name="Crous P."/>
            <person name="Grigoriev I."/>
        </authorList>
    </citation>
    <scope>NUCLEOTIDE SEQUENCE</scope>
    <source>
        <strain evidence="1">CBS 107.79</strain>
    </source>
</reference>
<gene>
    <name evidence="1" type="ORF">BU23DRAFT_1261</name>
</gene>
<dbReference type="AlphaFoldDB" id="A0A6A5VS25"/>
<name>A0A6A5VS25_9PLEO</name>
<protein>
    <submittedName>
        <fullName evidence="1">Uncharacterized protein</fullName>
    </submittedName>
</protein>
<sequence length="102" mass="11057">MPASPFALFPTWWSGTGLCKADDVSVANHTDIRRLANPCIRPSGHPDWPYTRDAPDGEGEAHPCWCVRDGIFGGRHGGGVLCCGEENFSGELCEGLCRIQKV</sequence>
<keyword evidence="2" id="KW-1185">Reference proteome</keyword>
<proteinExistence type="predicted"/>
<organism evidence="1 2">
    <name type="scientific">Bimuria novae-zelandiae CBS 107.79</name>
    <dbReference type="NCBI Taxonomy" id="1447943"/>
    <lineage>
        <taxon>Eukaryota</taxon>
        <taxon>Fungi</taxon>
        <taxon>Dikarya</taxon>
        <taxon>Ascomycota</taxon>
        <taxon>Pezizomycotina</taxon>
        <taxon>Dothideomycetes</taxon>
        <taxon>Pleosporomycetidae</taxon>
        <taxon>Pleosporales</taxon>
        <taxon>Massarineae</taxon>
        <taxon>Didymosphaeriaceae</taxon>
        <taxon>Bimuria</taxon>
    </lineage>
</organism>
<evidence type="ECO:0000313" key="2">
    <source>
        <dbReference type="Proteomes" id="UP000800036"/>
    </source>
</evidence>